<sequence length="292" mass="33357">MRQKPIELKIAHNIGQIDPDPIQNFKEIIKFPRESKLPIPVFPYLIKEASNQPNIKELAPMGNDMELFHLLSVAKPKRSNSHYLSTNVPEDYPPKDGYKNSRQLNVIARAILVCKDLGILWKYIGEQRSEELIELGFDLTHVIGDSMQIFENSLSDVGGIFLESFVKIKERNLKKFGLWNFLNNHLGKIYDEGLNDEEAKKFSSRIEYQEEAFRKAMAEYMEYINESSNITNSANNEEDALDLKTFGANANTTRVAKGSYEATAIAMCLLNTITYNTYPMKLMNKSLDLCSN</sequence>
<dbReference type="AlphaFoldDB" id="A0A9N9A0U0"/>
<dbReference type="EMBL" id="CAJVPV010001962">
    <property type="protein sequence ID" value="CAG8513820.1"/>
    <property type="molecule type" value="Genomic_DNA"/>
</dbReference>
<name>A0A9N9A0U0_9GLOM</name>
<evidence type="ECO:0000313" key="1">
    <source>
        <dbReference type="EMBL" id="CAG8513820.1"/>
    </source>
</evidence>
<keyword evidence="2" id="KW-1185">Reference proteome</keyword>
<accession>A0A9N9A0U0</accession>
<reference evidence="1" key="1">
    <citation type="submission" date="2021-06" db="EMBL/GenBank/DDBJ databases">
        <authorList>
            <person name="Kallberg Y."/>
            <person name="Tangrot J."/>
            <person name="Rosling A."/>
        </authorList>
    </citation>
    <scope>NUCLEOTIDE SEQUENCE</scope>
    <source>
        <strain evidence="1">CL551</strain>
    </source>
</reference>
<feature type="non-terminal residue" evidence="1">
    <location>
        <position position="292"/>
    </location>
</feature>
<comment type="caution">
    <text evidence="1">The sequence shown here is derived from an EMBL/GenBank/DDBJ whole genome shotgun (WGS) entry which is preliminary data.</text>
</comment>
<dbReference type="Proteomes" id="UP000789342">
    <property type="component" value="Unassembled WGS sequence"/>
</dbReference>
<evidence type="ECO:0000313" key="2">
    <source>
        <dbReference type="Proteomes" id="UP000789342"/>
    </source>
</evidence>
<proteinExistence type="predicted"/>
<organism evidence="1 2">
    <name type="scientific">Acaulospora morrowiae</name>
    <dbReference type="NCBI Taxonomy" id="94023"/>
    <lineage>
        <taxon>Eukaryota</taxon>
        <taxon>Fungi</taxon>
        <taxon>Fungi incertae sedis</taxon>
        <taxon>Mucoromycota</taxon>
        <taxon>Glomeromycotina</taxon>
        <taxon>Glomeromycetes</taxon>
        <taxon>Diversisporales</taxon>
        <taxon>Acaulosporaceae</taxon>
        <taxon>Acaulospora</taxon>
    </lineage>
</organism>
<protein>
    <submittedName>
        <fullName evidence="1">17563_t:CDS:1</fullName>
    </submittedName>
</protein>
<gene>
    <name evidence="1" type="ORF">AMORRO_LOCUS3862</name>
</gene>